<evidence type="ECO:0000313" key="2">
    <source>
        <dbReference type="EMBL" id="OZS78112.1"/>
    </source>
</evidence>
<organism evidence="2 3">
    <name type="scientific">Tetzosporium hominis</name>
    <dbReference type="NCBI Taxonomy" id="2020506"/>
    <lineage>
        <taxon>Bacteria</taxon>
        <taxon>Bacillati</taxon>
        <taxon>Bacillota</taxon>
        <taxon>Bacilli</taxon>
        <taxon>Bacillales</taxon>
        <taxon>Caryophanaceae</taxon>
        <taxon>Tetzosporium</taxon>
    </lineage>
</organism>
<dbReference type="RefSeq" id="WP_094942756.1">
    <property type="nucleotide sequence ID" value="NZ_NOKQ01000204.1"/>
</dbReference>
<dbReference type="InterPro" id="IPR023210">
    <property type="entry name" value="NADP_OxRdtase_dom"/>
</dbReference>
<name>A0A264W3G2_9BACL</name>
<dbReference type="Pfam" id="PF00248">
    <property type="entry name" value="Aldo_ket_red"/>
    <property type="match status" value="1"/>
</dbReference>
<feature type="domain" description="NADP-dependent oxidoreductase" evidence="1">
    <location>
        <begin position="9"/>
        <end position="289"/>
    </location>
</feature>
<dbReference type="CDD" id="cd19092">
    <property type="entry name" value="AKR_BsYcsN_EcYdhF-like"/>
    <property type="match status" value="1"/>
</dbReference>
<dbReference type="PANTHER" id="PTHR43364:SF1">
    <property type="entry name" value="OXIDOREDUCTASE YDHF"/>
    <property type="match status" value="1"/>
</dbReference>
<dbReference type="Gene3D" id="3.20.20.100">
    <property type="entry name" value="NADP-dependent oxidoreductase domain"/>
    <property type="match status" value="1"/>
</dbReference>
<comment type="caution">
    <text evidence="2">The sequence shown here is derived from an EMBL/GenBank/DDBJ whole genome shotgun (WGS) entry which is preliminary data.</text>
</comment>
<dbReference type="InterPro" id="IPR020471">
    <property type="entry name" value="AKR"/>
</dbReference>
<dbReference type="GO" id="GO:0016491">
    <property type="term" value="F:oxidoreductase activity"/>
    <property type="evidence" value="ECO:0007669"/>
    <property type="project" value="InterPro"/>
</dbReference>
<dbReference type="Proteomes" id="UP000217065">
    <property type="component" value="Unassembled WGS sequence"/>
</dbReference>
<dbReference type="PRINTS" id="PR00069">
    <property type="entry name" value="ALDKETRDTASE"/>
</dbReference>
<gene>
    <name evidence="2" type="ORF">CF394_07720</name>
</gene>
<dbReference type="InterPro" id="IPR050523">
    <property type="entry name" value="AKR_Detox_Biosynth"/>
</dbReference>
<evidence type="ECO:0000259" key="1">
    <source>
        <dbReference type="Pfam" id="PF00248"/>
    </source>
</evidence>
<dbReference type="OrthoDB" id="9773828at2"/>
<protein>
    <submittedName>
        <fullName evidence="2">Aldo/keto reductase</fullName>
    </submittedName>
</protein>
<keyword evidence="3" id="KW-1185">Reference proteome</keyword>
<sequence length="297" mass="33277">MTATKSPFVMGCMRINELSDKAVAEWIDQALSLGIHAFDHADIYAKGECESQFGRVLAETPSLREQVVLQTKASIRSGFYDSSKEHLLKSVDESLRRLQTDYVDVFMLHRPDALMEVEEVAEVFDHLAGSGKVKAFGVSNFNRYQLEWLQEAVHQPIILNQLQFSPAHASLLSTGIQANTEFTGSIDRDGGVLTYCQRHDIRVQAWSPFQFGFFEGVYLDHPRYPELNTVLQQLADHYGVTKAAIVAAWILRHPSKMEVVVGSTKSQRVADIAAGADITLSRKDWYAIYQAAGNRLP</sequence>
<dbReference type="AlphaFoldDB" id="A0A264W3G2"/>
<proteinExistence type="predicted"/>
<dbReference type="EMBL" id="NOKQ01000204">
    <property type="protein sequence ID" value="OZS78112.1"/>
    <property type="molecule type" value="Genomic_DNA"/>
</dbReference>
<evidence type="ECO:0000313" key="3">
    <source>
        <dbReference type="Proteomes" id="UP000217065"/>
    </source>
</evidence>
<dbReference type="PANTHER" id="PTHR43364">
    <property type="entry name" value="NADH-SPECIFIC METHYLGLYOXAL REDUCTASE-RELATED"/>
    <property type="match status" value="1"/>
</dbReference>
<dbReference type="SUPFAM" id="SSF51430">
    <property type="entry name" value="NAD(P)-linked oxidoreductase"/>
    <property type="match status" value="1"/>
</dbReference>
<dbReference type="InterPro" id="IPR036812">
    <property type="entry name" value="NAD(P)_OxRdtase_dom_sf"/>
</dbReference>
<accession>A0A264W3G2</accession>
<dbReference type="GO" id="GO:0005829">
    <property type="term" value="C:cytosol"/>
    <property type="evidence" value="ECO:0007669"/>
    <property type="project" value="TreeGrafter"/>
</dbReference>
<reference evidence="2 3" key="1">
    <citation type="submission" date="2017-07" db="EMBL/GenBank/DDBJ databases">
        <title>Tetzosporium hominis gen.nov. sp.nov.</title>
        <authorList>
            <person name="Tetz G."/>
            <person name="Tetz V."/>
        </authorList>
    </citation>
    <scope>NUCLEOTIDE SEQUENCE [LARGE SCALE GENOMIC DNA]</scope>
    <source>
        <strain evidence="2 3">VT-49</strain>
    </source>
</reference>